<dbReference type="EMBL" id="PFFQ01000025">
    <property type="protein sequence ID" value="PIW17274.1"/>
    <property type="molecule type" value="Genomic_DNA"/>
</dbReference>
<organism evidence="3 4">
    <name type="scientific">bacterium (Candidatus Blackallbacteria) CG17_big_fil_post_rev_8_21_14_2_50_48_46</name>
    <dbReference type="NCBI Taxonomy" id="2014261"/>
    <lineage>
        <taxon>Bacteria</taxon>
        <taxon>Candidatus Blackallbacteria</taxon>
    </lineage>
</organism>
<feature type="domain" description="YhcG PDDEXK nuclease" evidence="1">
    <location>
        <begin position="172"/>
        <end position="325"/>
    </location>
</feature>
<evidence type="ECO:0000259" key="2">
    <source>
        <dbReference type="Pfam" id="PF17761"/>
    </source>
</evidence>
<evidence type="ECO:0000259" key="1">
    <source>
        <dbReference type="Pfam" id="PF06250"/>
    </source>
</evidence>
<dbReference type="Gene3D" id="3.40.1350.10">
    <property type="match status" value="1"/>
</dbReference>
<evidence type="ECO:0000313" key="3">
    <source>
        <dbReference type="EMBL" id="PIW17274.1"/>
    </source>
</evidence>
<dbReference type="InterPro" id="IPR011856">
    <property type="entry name" value="tRNA_endonuc-like_dom_sf"/>
</dbReference>
<comment type="caution">
    <text evidence="3">The sequence shown here is derived from an EMBL/GenBank/DDBJ whole genome shotgun (WGS) entry which is preliminary data.</text>
</comment>
<dbReference type="InterPro" id="IPR041527">
    <property type="entry name" value="YhcG_N"/>
</dbReference>
<gene>
    <name evidence="3" type="ORF">COW36_09385</name>
</gene>
<proteinExistence type="predicted"/>
<evidence type="ECO:0000313" key="4">
    <source>
        <dbReference type="Proteomes" id="UP000231019"/>
    </source>
</evidence>
<feature type="domain" description="YhcG N-terminal" evidence="2">
    <location>
        <begin position="15"/>
        <end position="150"/>
    </location>
</feature>
<reference evidence="3 4" key="1">
    <citation type="submission" date="2017-09" db="EMBL/GenBank/DDBJ databases">
        <title>Depth-based differentiation of microbial function through sediment-hosted aquifers and enrichment of novel symbionts in the deep terrestrial subsurface.</title>
        <authorList>
            <person name="Probst A.J."/>
            <person name="Ladd B."/>
            <person name="Jarett J.K."/>
            <person name="Geller-Mcgrath D.E."/>
            <person name="Sieber C.M."/>
            <person name="Emerson J.B."/>
            <person name="Anantharaman K."/>
            <person name="Thomas B.C."/>
            <person name="Malmstrom R."/>
            <person name="Stieglmeier M."/>
            <person name="Klingl A."/>
            <person name="Woyke T."/>
            <person name="Ryan C.M."/>
            <person name="Banfield J.F."/>
        </authorList>
    </citation>
    <scope>NUCLEOTIDE SEQUENCE [LARGE SCALE GENOMIC DNA]</scope>
    <source>
        <strain evidence="3">CG17_big_fil_post_rev_8_21_14_2_50_48_46</strain>
    </source>
</reference>
<dbReference type="PANTHER" id="PTHR30547:SF0">
    <property type="entry name" value="BLR8175 PROTEIN"/>
    <property type="match status" value="1"/>
</dbReference>
<dbReference type="InterPro" id="IPR053148">
    <property type="entry name" value="PD-DEXK-like_domain"/>
</dbReference>
<name>A0A2M7G5Q5_9BACT</name>
<dbReference type="Proteomes" id="UP000231019">
    <property type="component" value="Unassembled WGS sequence"/>
</dbReference>
<protein>
    <submittedName>
        <fullName evidence="3">DUF1016 domain-containing protein</fullName>
    </submittedName>
</protein>
<sequence length="343" mass="39159">MNIIPADYAELLQNLKDRIRAAQIKAALTSNQTMLLLYWDIGQDILNKQTVAGWGAKVIQQLSKDLQSEFPDQSGYSERNLKYMRAFAEAYPDRAFVQAALAQITWYHNITLLQKVKDSDLRLWYVGKTVEQGWSRDVMVMQIESQAHQRLGQAQTNFAETLPSPQSDLAHQMLKDPYKFDFLTLSEKAQEKELEKGLLLHIRDFLIELGAGFAFVGSQVVLEVSERDFKLDLLFYHLKLRCYVVVELKVTEFQPEYAGKMNFYLSAVDDQLRHPDDAPTIGLILCKGKDKTIVEYALRGSNRPIGVSEFQLTQALPEDLQSSLPTVESLEHELEKLDTEPVV</sequence>
<dbReference type="AlphaFoldDB" id="A0A2M7G5Q5"/>
<dbReference type="GO" id="GO:0003676">
    <property type="term" value="F:nucleic acid binding"/>
    <property type="evidence" value="ECO:0007669"/>
    <property type="project" value="InterPro"/>
</dbReference>
<dbReference type="Pfam" id="PF06250">
    <property type="entry name" value="YhcG_C"/>
    <property type="match status" value="1"/>
</dbReference>
<dbReference type="InterPro" id="IPR009362">
    <property type="entry name" value="YhcG_C"/>
</dbReference>
<dbReference type="PANTHER" id="PTHR30547">
    <property type="entry name" value="UNCHARACTERIZED PROTEIN YHCG-RELATED"/>
    <property type="match status" value="1"/>
</dbReference>
<dbReference type="Pfam" id="PF17761">
    <property type="entry name" value="DUF1016_N"/>
    <property type="match status" value="1"/>
</dbReference>
<accession>A0A2M7G5Q5</accession>